<keyword evidence="6" id="KW-0539">Nucleus</keyword>
<accession>A0A8T2N0J6</accession>
<keyword evidence="9" id="KW-1185">Reference proteome</keyword>
<evidence type="ECO:0000313" key="9">
    <source>
        <dbReference type="Proteomes" id="UP000824540"/>
    </source>
</evidence>
<name>A0A8T2N0J6_9TELE</name>
<evidence type="ECO:0000256" key="4">
    <source>
        <dbReference type="ARBA" id="ARBA00023159"/>
    </source>
</evidence>
<protein>
    <recommendedName>
        <fullName evidence="10">Cbp/p300-interacting transactivator 2</fullName>
    </recommendedName>
</protein>
<dbReference type="PANTHER" id="PTHR17045:SF5">
    <property type="entry name" value="CBP_P300-INTERACTING TRANSACTIVATOR 4"/>
    <property type="match status" value="1"/>
</dbReference>
<dbReference type="Pfam" id="PF04487">
    <property type="entry name" value="CITED"/>
    <property type="match status" value="1"/>
</dbReference>
<dbReference type="Proteomes" id="UP000824540">
    <property type="component" value="Unassembled WGS sequence"/>
</dbReference>
<gene>
    <name evidence="8" type="ORF">JZ751_019757</name>
</gene>
<evidence type="ECO:0000256" key="6">
    <source>
        <dbReference type="ARBA" id="ARBA00023242"/>
    </source>
</evidence>
<evidence type="ECO:0000256" key="1">
    <source>
        <dbReference type="ARBA" id="ARBA00004123"/>
    </source>
</evidence>
<reference evidence="8" key="1">
    <citation type="thesis" date="2021" institute="BYU ScholarsArchive" country="Provo, UT, USA">
        <title>Applications of and Algorithms for Genome Assembly and Genomic Analyses with an Emphasis on Marine Teleosts.</title>
        <authorList>
            <person name="Pickett B.D."/>
        </authorList>
    </citation>
    <scope>NUCLEOTIDE SEQUENCE</scope>
    <source>
        <strain evidence="8">HI-2016</strain>
    </source>
</reference>
<dbReference type="EMBL" id="JAFBMS010000370">
    <property type="protein sequence ID" value="KAG9331202.1"/>
    <property type="molecule type" value="Genomic_DNA"/>
</dbReference>
<dbReference type="GO" id="GO:0005634">
    <property type="term" value="C:nucleus"/>
    <property type="evidence" value="ECO:0007669"/>
    <property type="project" value="UniProtKB-SubCell"/>
</dbReference>
<sequence length="281" mass="29522">MRLSLRSGPARSAEEAQAMAEHLMMSMNHGPAGGGLHGYRMGMNGGLQAGPQQHPPTAGLRGLPNGQMMHYGGPQGGGMEAGMRQRPGGMGVGMNGGGGGGPMGHHHPPMGGNMMYNGQSQPPPHHPQQQQQQHPHMHHGHPQQQPQQPPQQYMTGGLTSQQLMASMHLQKLNTQYHGHPLGGMNGTHLGGGGPQYRVSSAQLAGMQHVGGPVAAAALGLNVMDTDLIDEEVLTSLVLEFGLDRVQELPELFLGQNEWTSGNTFGRSASAPDRNLCVGLGA</sequence>
<feature type="region of interest" description="Disordered" evidence="7">
    <location>
        <begin position="36"/>
        <end position="155"/>
    </location>
</feature>
<proteinExistence type="inferred from homology"/>
<evidence type="ECO:0000256" key="7">
    <source>
        <dbReference type="SAM" id="MobiDB-lite"/>
    </source>
</evidence>
<keyword evidence="4" id="KW-0010">Activator</keyword>
<dbReference type="InterPro" id="IPR007576">
    <property type="entry name" value="CITED"/>
</dbReference>
<feature type="compositionally biased region" description="Gly residues" evidence="7">
    <location>
        <begin position="36"/>
        <end position="48"/>
    </location>
</feature>
<dbReference type="AlphaFoldDB" id="A0A8T2N0J6"/>
<dbReference type="PANTHER" id="PTHR17045">
    <property type="entry name" value="MELANOCYTE SPECIFIC GENE RELATED CITED"/>
    <property type="match status" value="1"/>
</dbReference>
<evidence type="ECO:0000256" key="2">
    <source>
        <dbReference type="ARBA" id="ARBA00006967"/>
    </source>
</evidence>
<comment type="similarity">
    <text evidence="2">Belongs to the CITED family.</text>
</comment>
<dbReference type="Gene3D" id="6.10.140.2200">
    <property type="match status" value="1"/>
</dbReference>
<evidence type="ECO:0008006" key="10">
    <source>
        <dbReference type="Google" id="ProtNLM"/>
    </source>
</evidence>
<dbReference type="OrthoDB" id="10025072at2759"/>
<evidence type="ECO:0000313" key="8">
    <source>
        <dbReference type="EMBL" id="KAG9331202.1"/>
    </source>
</evidence>
<comment type="subcellular location">
    <subcellularLocation>
        <location evidence="1">Nucleus</location>
    </subcellularLocation>
</comment>
<dbReference type="GO" id="GO:0003713">
    <property type="term" value="F:transcription coactivator activity"/>
    <property type="evidence" value="ECO:0007669"/>
    <property type="project" value="TreeGrafter"/>
</dbReference>
<evidence type="ECO:0000256" key="5">
    <source>
        <dbReference type="ARBA" id="ARBA00023163"/>
    </source>
</evidence>
<comment type="caution">
    <text evidence="8">The sequence shown here is derived from an EMBL/GenBank/DDBJ whole genome shotgun (WGS) entry which is preliminary data.</text>
</comment>
<feature type="compositionally biased region" description="Low complexity" evidence="7">
    <location>
        <begin position="142"/>
        <end position="152"/>
    </location>
</feature>
<feature type="compositionally biased region" description="Gly residues" evidence="7">
    <location>
        <begin position="88"/>
        <end position="103"/>
    </location>
</feature>
<evidence type="ECO:0000256" key="3">
    <source>
        <dbReference type="ARBA" id="ARBA00023015"/>
    </source>
</evidence>
<keyword evidence="5" id="KW-0804">Transcription</keyword>
<keyword evidence="3" id="KW-0805">Transcription regulation</keyword>
<organism evidence="8 9">
    <name type="scientific">Albula glossodonta</name>
    <name type="common">roundjaw bonefish</name>
    <dbReference type="NCBI Taxonomy" id="121402"/>
    <lineage>
        <taxon>Eukaryota</taxon>
        <taxon>Metazoa</taxon>
        <taxon>Chordata</taxon>
        <taxon>Craniata</taxon>
        <taxon>Vertebrata</taxon>
        <taxon>Euteleostomi</taxon>
        <taxon>Actinopterygii</taxon>
        <taxon>Neopterygii</taxon>
        <taxon>Teleostei</taxon>
        <taxon>Albuliformes</taxon>
        <taxon>Albulidae</taxon>
        <taxon>Albula</taxon>
    </lineage>
</organism>